<sequence>MEGNDDNAATGGDLDLRSTELYAASTFLKSSGPPPKMPWEMHYEERRRHSKDPRIMKQLAEEDQWVGTSCSSLWRKIRVFALPKNDWIFSREQFLQFLTSNGVKGPQFMAKVVQVFDPSATGIINGLVMCKQLHLALTTKPLSDKIAHHCFERFDRPIGSENISLLELKKCKLLTPQEVAARSVKKGKKSPSSTFSGGGGREAMMSGARYENVDGLKRLVLAPLLSSSVLLSSGIGSGVGMPPNNNDDDPDTAEASTAVQDRPITFPEFLAFFTDERNGEWIGSFVVPIMECCVKYCIPPAGTLPLIALRWLRSIEPLPVSNDMYDSDVMLLREIEATGIDPTMQSKEKKKKKGGGGGKKK</sequence>
<feature type="region of interest" description="Disordered" evidence="1">
    <location>
        <begin position="238"/>
        <end position="258"/>
    </location>
</feature>
<dbReference type="OMA" id="WKDTCLE"/>
<dbReference type="AlphaFoldDB" id="A0A0S4JLW6"/>
<feature type="region of interest" description="Disordered" evidence="1">
    <location>
        <begin position="340"/>
        <end position="361"/>
    </location>
</feature>
<dbReference type="OrthoDB" id="238691at2759"/>
<keyword evidence="3" id="KW-1185">Reference proteome</keyword>
<accession>A0A0S4JLW6</accession>
<proteinExistence type="predicted"/>
<name>A0A0S4JLW6_BODSA</name>
<dbReference type="VEuPathDB" id="TriTrypDB:BSAL_29255"/>
<evidence type="ECO:0000313" key="3">
    <source>
        <dbReference type="Proteomes" id="UP000051952"/>
    </source>
</evidence>
<organism evidence="2 3">
    <name type="scientific">Bodo saltans</name>
    <name type="common">Flagellated protozoan</name>
    <dbReference type="NCBI Taxonomy" id="75058"/>
    <lineage>
        <taxon>Eukaryota</taxon>
        <taxon>Discoba</taxon>
        <taxon>Euglenozoa</taxon>
        <taxon>Kinetoplastea</taxon>
        <taxon>Metakinetoplastina</taxon>
        <taxon>Eubodonida</taxon>
        <taxon>Bodonidae</taxon>
        <taxon>Bodo</taxon>
    </lineage>
</organism>
<reference evidence="3" key="1">
    <citation type="submission" date="2015-09" db="EMBL/GenBank/DDBJ databases">
        <authorList>
            <consortium name="Pathogen Informatics"/>
        </authorList>
    </citation>
    <scope>NUCLEOTIDE SEQUENCE [LARGE SCALE GENOMIC DNA]</scope>
    <source>
        <strain evidence="3">Lake Konstanz</strain>
    </source>
</reference>
<dbReference type="Proteomes" id="UP000051952">
    <property type="component" value="Unassembled WGS sequence"/>
</dbReference>
<feature type="region of interest" description="Disordered" evidence="1">
    <location>
        <begin position="182"/>
        <end position="201"/>
    </location>
</feature>
<dbReference type="EMBL" id="CYKH01001876">
    <property type="protein sequence ID" value="CUG90914.1"/>
    <property type="molecule type" value="Genomic_DNA"/>
</dbReference>
<evidence type="ECO:0000313" key="2">
    <source>
        <dbReference type="EMBL" id="CUG90914.1"/>
    </source>
</evidence>
<protein>
    <submittedName>
        <fullName evidence="2">Uncharacterized protein</fullName>
    </submittedName>
</protein>
<gene>
    <name evidence="2" type="ORF">BSAL_29255</name>
</gene>
<evidence type="ECO:0000256" key="1">
    <source>
        <dbReference type="SAM" id="MobiDB-lite"/>
    </source>
</evidence>
<feature type="compositionally biased region" description="Basic residues" evidence="1">
    <location>
        <begin position="348"/>
        <end position="361"/>
    </location>
</feature>